<sequence length="303" mass="33817">MFRHFNVCLALVMASLAVIHSDPLIDIPRTSLDLTIGETPNNSRRVAIAIDRVDDLFGDNGELIAAKFSHVVLDFDISKNQIKLNNVPIEYGTSDIQIEAALAITPEALMIPPEQVLGAFDQGIIALQVTAIRDKVYSSALGRDVDRVILEEIITEINGCEVVQTNISQQIVDLDVDGNVTGYLPSLQGELTISQPNVPLMPEETDSSEYPCNFSSLRNRLHSWIHENPEAARASALVSLMLSGFLACFVVLPLLVYRRLRERNGLGYIHEEEYSRIVQYESELDDEKFDTSDDTNEEQQLMK</sequence>
<evidence type="ECO:0000313" key="3">
    <source>
        <dbReference type="EMBL" id="KAK9767985.1"/>
    </source>
</evidence>
<evidence type="ECO:0000256" key="2">
    <source>
        <dbReference type="SAM" id="SignalP"/>
    </source>
</evidence>
<protein>
    <submittedName>
        <fullName evidence="3">Uncharacterized protein</fullName>
    </submittedName>
</protein>
<keyword evidence="1" id="KW-0472">Membrane</keyword>
<name>A0ABR2X2L1_9FUNG</name>
<keyword evidence="4" id="KW-1185">Reference proteome</keyword>
<evidence type="ECO:0000313" key="4">
    <source>
        <dbReference type="Proteomes" id="UP001479436"/>
    </source>
</evidence>
<organism evidence="3 4">
    <name type="scientific">Basidiobolus ranarum</name>
    <dbReference type="NCBI Taxonomy" id="34480"/>
    <lineage>
        <taxon>Eukaryota</taxon>
        <taxon>Fungi</taxon>
        <taxon>Fungi incertae sedis</taxon>
        <taxon>Zoopagomycota</taxon>
        <taxon>Entomophthoromycotina</taxon>
        <taxon>Basidiobolomycetes</taxon>
        <taxon>Basidiobolales</taxon>
        <taxon>Basidiobolaceae</taxon>
        <taxon>Basidiobolus</taxon>
    </lineage>
</organism>
<accession>A0ABR2X2L1</accession>
<keyword evidence="1" id="KW-1133">Transmembrane helix</keyword>
<feature type="transmembrane region" description="Helical" evidence="1">
    <location>
        <begin position="236"/>
        <end position="257"/>
    </location>
</feature>
<reference evidence="3 4" key="1">
    <citation type="submission" date="2023-04" db="EMBL/GenBank/DDBJ databases">
        <title>Genome of Basidiobolus ranarum AG-B5.</title>
        <authorList>
            <person name="Stajich J.E."/>
            <person name="Carter-House D."/>
            <person name="Gryganskyi A."/>
        </authorList>
    </citation>
    <scope>NUCLEOTIDE SEQUENCE [LARGE SCALE GENOMIC DNA]</scope>
    <source>
        <strain evidence="3 4">AG-B5</strain>
    </source>
</reference>
<feature type="signal peptide" evidence="2">
    <location>
        <begin position="1"/>
        <end position="21"/>
    </location>
</feature>
<proteinExistence type="predicted"/>
<dbReference type="EMBL" id="JASJQH010000042">
    <property type="protein sequence ID" value="KAK9767985.1"/>
    <property type="molecule type" value="Genomic_DNA"/>
</dbReference>
<dbReference type="Proteomes" id="UP001479436">
    <property type="component" value="Unassembled WGS sequence"/>
</dbReference>
<comment type="caution">
    <text evidence="3">The sequence shown here is derived from an EMBL/GenBank/DDBJ whole genome shotgun (WGS) entry which is preliminary data.</text>
</comment>
<keyword evidence="1" id="KW-0812">Transmembrane</keyword>
<keyword evidence="2" id="KW-0732">Signal</keyword>
<feature type="chain" id="PRO_5046932472" evidence="2">
    <location>
        <begin position="22"/>
        <end position="303"/>
    </location>
</feature>
<gene>
    <name evidence="3" type="ORF">K7432_001755</name>
</gene>
<evidence type="ECO:0000256" key="1">
    <source>
        <dbReference type="SAM" id="Phobius"/>
    </source>
</evidence>